<accession>A0A2T0GT43</accession>
<dbReference type="PANTHER" id="PTHR42756:SF1">
    <property type="entry name" value="TRANSCRIPTIONAL REPRESSOR OF EMRAB OPERON"/>
    <property type="match status" value="1"/>
</dbReference>
<evidence type="ECO:0000256" key="2">
    <source>
        <dbReference type="ARBA" id="ARBA00023125"/>
    </source>
</evidence>
<evidence type="ECO:0000256" key="3">
    <source>
        <dbReference type="ARBA" id="ARBA00023163"/>
    </source>
</evidence>
<dbReference type="InterPro" id="IPR036388">
    <property type="entry name" value="WH-like_DNA-bd_sf"/>
</dbReference>
<evidence type="ECO:0000256" key="1">
    <source>
        <dbReference type="ARBA" id="ARBA00023015"/>
    </source>
</evidence>
<keyword evidence="1" id="KW-0805">Transcription regulation</keyword>
<dbReference type="SMART" id="SM00347">
    <property type="entry name" value="HTH_MARR"/>
    <property type="match status" value="1"/>
</dbReference>
<feature type="domain" description="HTH marR-type" evidence="4">
    <location>
        <begin position="39"/>
        <end position="174"/>
    </location>
</feature>
<organism evidence="5 6">
    <name type="scientific">Actinopolyspora mortivallis</name>
    <dbReference type="NCBI Taxonomy" id="33906"/>
    <lineage>
        <taxon>Bacteria</taxon>
        <taxon>Bacillati</taxon>
        <taxon>Actinomycetota</taxon>
        <taxon>Actinomycetes</taxon>
        <taxon>Actinopolysporales</taxon>
        <taxon>Actinopolysporaceae</taxon>
        <taxon>Actinopolyspora</taxon>
    </lineage>
</organism>
<dbReference type="Pfam" id="PF12802">
    <property type="entry name" value="MarR_2"/>
    <property type="match status" value="1"/>
</dbReference>
<dbReference type="Proteomes" id="UP000239352">
    <property type="component" value="Unassembled WGS sequence"/>
</dbReference>
<reference evidence="5 6" key="1">
    <citation type="submission" date="2018-03" db="EMBL/GenBank/DDBJ databases">
        <title>Actinopolyspora mortivallis from Sahara, screening for active biomolecules.</title>
        <authorList>
            <person name="Selama O."/>
            <person name="Wellington E.M.H."/>
            <person name="Hacene H."/>
        </authorList>
    </citation>
    <scope>NUCLEOTIDE SEQUENCE [LARGE SCALE GENOMIC DNA]</scope>
    <source>
        <strain evidence="5 6">M5A</strain>
    </source>
</reference>
<keyword evidence="2" id="KW-0238">DNA-binding</keyword>
<sequence>MFAVVGSVLVSDGANVPAEQVEETARRWSDQCPDRNVSPVLVLGLLNEARLRLEERLAGALEEHGLRSWEFDVLAALRTEGEPYELCPGTLSLRLGVSNSAMTHRITRLEESGLVERRFSPHNRRIVLVRLTQRGRALTEHAMGSYLSEGGDALAGLTREELDRLCLLLRRLGTSSARHAEE</sequence>
<evidence type="ECO:0000259" key="4">
    <source>
        <dbReference type="PROSITE" id="PS50995"/>
    </source>
</evidence>
<proteinExistence type="predicted"/>
<dbReference type="InterPro" id="IPR000835">
    <property type="entry name" value="HTH_MarR-typ"/>
</dbReference>
<evidence type="ECO:0000313" key="5">
    <source>
        <dbReference type="EMBL" id="PRW62264.1"/>
    </source>
</evidence>
<dbReference type="PROSITE" id="PS50995">
    <property type="entry name" value="HTH_MARR_2"/>
    <property type="match status" value="1"/>
</dbReference>
<keyword evidence="6" id="KW-1185">Reference proteome</keyword>
<gene>
    <name evidence="5" type="ORF">CEP50_16475</name>
</gene>
<dbReference type="InterPro" id="IPR036390">
    <property type="entry name" value="WH_DNA-bd_sf"/>
</dbReference>
<protein>
    <submittedName>
        <fullName evidence="5">MarR family transcriptional regulator</fullName>
    </submittedName>
</protein>
<dbReference type="EMBL" id="PVSR01000037">
    <property type="protein sequence ID" value="PRW62264.1"/>
    <property type="molecule type" value="Genomic_DNA"/>
</dbReference>
<dbReference type="Gene3D" id="1.10.10.10">
    <property type="entry name" value="Winged helix-like DNA-binding domain superfamily/Winged helix DNA-binding domain"/>
    <property type="match status" value="1"/>
</dbReference>
<dbReference type="PANTHER" id="PTHR42756">
    <property type="entry name" value="TRANSCRIPTIONAL REGULATOR, MARR"/>
    <property type="match status" value="1"/>
</dbReference>
<evidence type="ECO:0000313" key="6">
    <source>
        <dbReference type="Proteomes" id="UP000239352"/>
    </source>
</evidence>
<dbReference type="GO" id="GO:0003677">
    <property type="term" value="F:DNA binding"/>
    <property type="evidence" value="ECO:0007669"/>
    <property type="project" value="UniProtKB-KW"/>
</dbReference>
<comment type="caution">
    <text evidence="5">The sequence shown here is derived from an EMBL/GenBank/DDBJ whole genome shotgun (WGS) entry which is preliminary data.</text>
</comment>
<dbReference type="GO" id="GO:0003700">
    <property type="term" value="F:DNA-binding transcription factor activity"/>
    <property type="evidence" value="ECO:0007669"/>
    <property type="project" value="InterPro"/>
</dbReference>
<dbReference type="SUPFAM" id="SSF46785">
    <property type="entry name" value="Winged helix' DNA-binding domain"/>
    <property type="match status" value="1"/>
</dbReference>
<dbReference type="AlphaFoldDB" id="A0A2T0GT43"/>
<keyword evidence="3" id="KW-0804">Transcription</keyword>
<dbReference type="InParanoid" id="A0A2T0GT43"/>
<dbReference type="PRINTS" id="PR00598">
    <property type="entry name" value="HTHMARR"/>
</dbReference>
<name>A0A2T0GT43_ACTMO</name>